<name>A0ABY6GG58_9BURK</name>
<protein>
    <submittedName>
        <fullName evidence="5">Type II toxin-antitoxin system HipA family toxin YjjJ</fullName>
    </submittedName>
</protein>
<keyword evidence="3" id="KW-0418">Kinase</keyword>
<dbReference type="EMBL" id="CP106882">
    <property type="protein sequence ID" value="UYG53362.1"/>
    <property type="molecule type" value="Genomic_DNA"/>
</dbReference>
<evidence type="ECO:0000256" key="2">
    <source>
        <dbReference type="ARBA" id="ARBA00022679"/>
    </source>
</evidence>
<organism evidence="5 6">
    <name type="scientific">Comamonas endophytica</name>
    <dbReference type="NCBI Taxonomy" id="2949090"/>
    <lineage>
        <taxon>Bacteria</taxon>
        <taxon>Pseudomonadati</taxon>
        <taxon>Pseudomonadota</taxon>
        <taxon>Betaproteobacteria</taxon>
        <taxon>Burkholderiales</taxon>
        <taxon>Comamonadaceae</taxon>
        <taxon>Comamonas</taxon>
    </lineage>
</organism>
<evidence type="ECO:0000256" key="3">
    <source>
        <dbReference type="ARBA" id="ARBA00022777"/>
    </source>
</evidence>
<accession>A0ABY6GG58</accession>
<dbReference type="PANTHER" id="PTHR37419">
    <property type="entry name" value="SERINE/THREONINE-PROTEIN KINASE TOXIN HIPA"/>
    <property type="match status" value="1"/>
</dbReference>
<dbReference type="RefSeq" id="WP_231043773.1">
    <property type="nucleotide sequence ID" value="NZ_CP106882.1"/>
</dbReference>
<keyword evidence="6" id="KW-1185">Reference proteome</keyword>
<evidence type="ECO:0000313" key="5">
    <source>
        <dbReference type="EMBL" id="UYG53362.1"/>
    </source>
</evidence>
<sequence>MNNLHAQRIEQLLASGPRTSQELCVALAVSQPTMSRVLKSIATDVLKVAIQGAIHYALQDKARAHLVAPVSRVTAEGQLQRLGVLRPVRPEGFVLVAEGGKSGYTDGLPWWLFDMRPQGYLGRAYARRNAAVLRLPERLGDWSDADVIQALQQHGHDLAGNLLVGERAEQMFIDLPAPEPVALQGRARTYVALAASADAGELPGSSAGGEQPKFTAYVQTQGGPAHVIVKFSAREDNAVAERWRDLLLAEHHALETLHAAGVPAARSAIVDSAGQRFLEVVRFDRIGALGRSALLSLAALDAEFVGQGGNWFDSTQALAREGQVLPEAVAQVQLLWAYGVLIGNTDMHAGNLSFTSESGRPYRLAPAYDMTPMAFAPRTGGAMADTLRPARIIAAISGAIWREAHALALRYAERLRGEKRLSPRFAPCVAATAEQLEQAMQRIERIA</sequence>
<evidence type="ECO:0000259" key="4">
    <source>
        <dbReference type="Pfam" id="PF07804"/>
    </source>
</evidence>
<feature type="domain" description="HipA-like C-terminal" evidence="4">
    <location>
        <begin position="205"/>
        <end position="387"/>
    </location>
</feature>
<gene>
    <name evidence="5" type="primary">yjjJ</name>
    <name evidence="5" type="ORF">M9799_18480</name>
</gene>
<keyword evidence="5" id="KW-0614">Plasmid</keyword>
<dbReference type="InterPro" id="IPR012893">
    <property type="entry name" value="HipA-like_C"/>
</dbReference>
<dbReference type="InterPro" id="IPR052028">
    <property type="entry name" value="HipA_Ser/Thr_kinase"/>
</dbReference>
<dbReference type="Pfam" id="PF07804">
    <property type="entry name" value="HipA_C"/>
    <property type="match status" value="1"/>
</dbReference>
<keyword evidence="2" id="KW-0808">Transferase</keyword>
<evidence type="ECO:0000313" key="6">
    <source>
        <dbReference type="Proteomes" id="UP001162800"/>
    </source>
</evidence>
<comment type="similarity">
    <text evidence="1">Belongs to the HipA Ser/Thr kinase family.</text>
</comment>
<dbReference type="PANTHER" id="PTHR37419:SF8">
    <property type="entry name" value="TOXIN YJJJ"/>
    <property type="match status" value="1"/>
</dbReference>
<proteinExistence type="inferred from homology"/>
<evidence type="ECO:0000256" key="1">
    <source>
        <dbReference type="ARBA" id="ARBA00010164"/>
    </source>
</evidence>
<dbReference type="Proteomes" id="UP001162800">
    <property type="component" value="Plasmid unnamed1"/>
</dbReference>
<geneLocation type="plasmid" evidence="5 6">
    <name>unnamed1</name>
</geneLocation>
<reference evidence="5" key="1">
    <citation type="submission" date="2022-09" db="EMBL/GenBank/DDBJ databases">
        <title>The complete genome of Acidovorax sp. 5MLIR.</title>
        <authorList>
            <person name="Liu L."/>
            <person name="Yue J."/>
            <person name="Yang F."/>
            <person name="Yuan J."/>
            <person name="Li L."/>
        </authorList>
    </citation>
    <scope>NUCLEOTIDE SEQUENCE</scope>
    <source>
        <strain evidence="5">5MLIR</strain>
        <plasmid evidence="5">unnamed1</plasmid>
    </source>
</reference>
<dbReference type="NCBIfam" id="NF007297">
    <property type="entry name" value="PRK09775.1"/>
    <property type="match status" value="1"/>
</dbReference>